<feature type="non-terminal residue" evidence="5">
    <location>
        <position position="725"/>
    </location>
</feature>
<feature type="signal peptide" evidence="3">
    <location>
        <begin position="1"/>
        <end position="17"/>
    </location>
</feature>
<dbReference type="EMBL" id="JTDY01000388">
    <property type="protein sequence ID" value="KOB77416.1"/>
    <property type="molecule type" value="Genomic_DNA"/>
</dbReference>
<evidence type="ECO:0000256" key="3">
    <source>
        <dbReference type="SAM" id="SignalP"/>
    </source>
</evidence>
<organism evidence="5 6">
    <name type="scientific">Operophtera brumata</name>
    <name type="common">Winter moth</name>
    <name type="synonym">Phalaena brumata</name>
    <dbReference type="NCBI Taxonomy" id="104452"/>
    <lineage>
        <taxon>Eukaryota</taxon>
        <taxon>Metazoa</taxon>
        <taxon>Ecdysozoa</taxon>
        <taxon>Arthropoda</taxon>
        <taxon>Hexapoda</taxon>
        <taxon>Insecta</taxon>
        <taxon>Pterygota</taxon>
        <taxon>Neoptera</taxon>
        <taxon>Endopterygota</taxon>
        <taxon>Lepidoptera</taxon>
        <taxon>Glossata</taxon>
        <taxon>Ditrysia</taxon>
        <taxon>Geometroidea</taxon>
        <taxon>Geometridae</taxon>
        <taxon>Larentiinae</taxon>
        <taxon>Operophtera</taxon>
    </lineage>
</organism>
<dbReference type="AlphaFoldDB" id="A0A0L7LQD4"/>
<dbReference type="InterPro" id="IPR036285">
    <property type="entry name" value="PRP4-like_sf"/>
</dbReference>
<keyword evidence="3" id="KW-0732">Signal</keyword>
<dbReference type="GO" id="GO:0005681">
    <property type="term" value="C:spliceosomal complex"/>
    <property type="evidence" value="ECO:0007669"/>
    <property type="project" value="InterPro"/>
</dbReference>
<dbReference type="PANTHER" id="PTHR10073">
    <property type="entry name" value="DNA MISMATCH REPAIR PROTEIN MLH, PMS, MUTL"/>
    <property type="match status" value="1"/>
</dbReference>
<dbReference type="InterPro" id="IPR038973">
    <property type="entry name" value="MutL/Mlh/Pms-like"/>
</dbReference>
<feature type="domain" description="Pre-mRNA processing factor 4 (PRP4)-like" evidence="4">
    <location>
        <begin position="605"/>
        <end position="655"/>
    </location>
</feature>
<comment type="caution">
    <text evidence="5">The sequence shown here is derived from an EMBL/GenBank/DDBJ whole genome shotgun (WGS) entry which is preliminary data.</text>
</comment>
<proteinExistence type="inferred from homology"/>
<dbReference type="InterPro" id="IPR037198">
    <property type="entry name" value="MutL_C_sf"/>
</dbReference>
<dbReference type="STRING" id="104452.A0A0L7LQD4"/>
<evidence type="ECO:0000256" key="1">
    <source>
        <dbReference type="ARBA" id="ARBA00006082"/>
    </source>
</evidence>
<dbReference type="Pfam" id="PF08799">
    <property type="entry name" value="PRP4"/>
    <property type="match status" value="1"/>
</dbReference>
<dbReference type="InterPro" id="IPR036890">
    <property type="entry name" value="HATPase_C_sf"/>
</dbReference>
<dbReference type="PANTHER" id="PTHR10073:SF47">
    <property type="entry name" value="DNA MISMATCH REPAIR PROTEIN MLH3"/>
    <property type="match status" value="1"/>
</dbReference>
<dbReference type="Gene3D" id="4.10.280.110">
    <property type="entry name" value="Pre-mRNA processing factor 4 domain"/>
    <property type="match status" value="1"/>
</dbReference>
<evidence type="ECO:0000256" key="2">
    <source>
        <dbReference type="ARBA" id="ARBA00031388"/>
    </source>
</evidence>
<feature type="chain" id="PRO_5005573633" description="PRP18 homolog" evidence="3">
    <location>
        <begin position="18"/>
        <end position="725"/>
    </location>
</feature>
<accession>A0A0L7LQD4</accession>
<evidence type="ECO:0000313" key="5">
    <source>
        <dbReference type="EMBL" id="KOB77416.1"/>
    </source>
</evidence>
<dbReference type="GO" id="GO:0016887">
    <property type="term" value="F:ATP hydrolysis activity"/>
    <property type="evidence" value="ECO:0007669"/>
    <property type="project" value="InterPro"/>
</dbReference>
<dbReference type="Proteomes" id="UP000037510">
    <property type="component" value="Unassembled WGS sequence"/>
</dbReference>
<dbReference type="Gene3D" id="3.30.565.10">
    <property type="entry name" value="Histidine kinase-like ATPase, C-terminal domain"/>
    <property type="match status" value="1"/>
</dbReference>
<dbReference type="SUPFAM" id="SSF47938">
    <property type="entry name" value="Functional domain of the splicing factor Prp18"/>
    <property type="match status" value="1"/>
</dbReference>
<dbReference type="Gene3D" id="3.30.1540.20">
    <property type="entry name" value="MutL, C-terminal domain, dimerisation subdomain"/>
    <property type="match status" value="1"/>
</dbReference>
<dbReference type="SUPFAM" id="SSF118116">
    <property type="entry name" value="DNA mismatch repair protein MutL"/>
    <property type="match status" value="1"/>
</dbReference>
<dbReference type="GO" id="GO:0008380">
    <property type="term" value="P:RNA splicing"/>
    <property type="evidence" value="ECO:0007669"/>
    <property type="project" value="InterPro"/>
</dbReference>
<reference evidence="5 6" key="1">
    <citation type="journal article" date="2015" name="Genome Biol. Evol.">
        <title>The genome of winter moth (Operophtera brumata) provides a genomic perspective on sexual dimorphism and phenology.</title>
        <authorList>
            <person name="Derks M.F."/>
            <person name="Smit S."/>
            <person name="Salis L."/>
            <person name="Schijlen E."/>
            <person name="Bossers A."/>
            <person name="Mateman C."/>
            <person name="Pijl A.S."/>
            <person name="de Ridder D."/>
            <person name="Groenen M.A."/>
            <person name="Visser M.E."/>
            <person name="Megens H.J."/>
        </authorList>
    </citation>
    <scope>NUCLEOTIDE SEQUENCE [LARGE SCALE GENOMIC DNA]</scope>
    <source>
        <strain evidence="5">WM2013NL</strain>
        <tissue evidence="5">Head and thorax</tissue>
    </source>
</reference>
<dbReference type="SUPFAM" id="SSF158230">
    <property type="entry name" value="PRP4-like"/>
    <property type="match status" value="1"/>
</dbReference>
<dbReference type="InterPro" id="IPR014906">
    <property type="entry name" value="PRP4-like"/>
</dbReference>
<evidence type="ECO:0000313" key="6">
    <source>
        <dbReference type="Proteomes" id="UP000037510"/>
    </source>
</evidence>
<dbReference type="Pfam" id="PF02840">
    <property type="entry name" value="Prp18"/>
    <property type="match status" value="1"/>
</dbReference>
<dbReference type="GO" id="GO:0032300">
    <property type="term" value="C:mismatch repair complex"/>
    <property type="evidence" value="ECO:0007669"/>
    <property type="project" value="InterPro"/>
</dbReference>
<dbReference type="SUPFAM" id="SSF55874">
    <property type="entry name" value="ATPase domain of HSP90 chaperone/DNA topoisomerase II/histidine kinase"/>
    <property type="match status" value="1"/>
</dbReference>
<dbReference type="InterPro" id="IPR042120">
    <property type="entry name" value="MutL_C_dimsub"/>
</dbReference>
<dbReference type="GO" id="GO:0140664">
    <property type="term" value="F:ATP-dependent DNA damage sensor activity"/>
    <property type="evidence" value="ECO:0007669"/>
    <property type="project" value="InterPro"/>
</dbReference>
<comment type="similarity">
    <text evidence="1">Belongs to the DNA mismatch repair MutL/HexB family.</text>
</comment>
<dbReference type="InterPro" id="IPR004098">
    <property type="entry name" value="Prp18"/>
</dbReference>
<keyword evidence="6" id="KW-1185">Reference proteome</keyword>
<dbReference type="SMART" id="SM00500">
    <property type="entry name" value="SFM"/>
    <property type="match status" value="1"/>
</dbReference>
<gene>
    <name evidence="5" type="ORF">OBRU01_04189</name>
</gene>
<protein>
    <recommendedName>
        <fullName evidence="2">PRP18 homolog</fullName>
    </recommendedName>
</protein>
<evidence type="ECO:0000259" key="4">
    <source>
        <dbReference type="SMART" id="SM00500"/>
    </source>
</evidence>
<sequence length="725" mass="82147">MLKTAIVGSMLLAVALSGYVTDLDNNLIEYELEDVQPMQAYSFPYPYHGSRNKQHHMLMEPMEPPIYTHGDVILPPTTEVVVSSPGLCTYQAVKAAAIFLLYNAPALIAGTVIALGVCKMTSLCGSQLTIIEAQRELRSIATPERIASVTDFVKEAVRKYNATSIAVRINIAQGTIQVVDNGCGISQADFKYLGQNYMTSKLVDIYTLKSAPNKYGFKGQSLANLVQISETFKLTSRCTRCETTFEKTFENGKEKSTAKCSSRPSIGTTIEIKGFLHNLSIQKKSVELLNELQSIKQFLEYMSLVHTSISLSLRDDSKNEIVYNIHKNRDMYQTLSTLYEIEKNNIQEFQVEKQQYKVKAYVGKDNVEISRQFIFLNGKLIPDSSKLHKRVSDHLKGVKIKIKKKIYNDFVDKVQNDAQVFKPVIQEATNQTTKDNKVSSKKNKDNASLKFDGLSIKNANVLGQVDSKFIAATMKGKCHESDDVEEFLVLFDQHAACRYAIKFGDHLSKSQCAELLLGLSDCKSPFQCAHGRPAMAVIITVESKKFYYKAAEIARKRKLLEDRKVLDPSTNKKYFKRGELMAKEQEEYLKKQDSAETDHTENALLPRTEVIKRLRERAHPVLLFGENELQAFKRLRRIEIQEPEANRTQTEKTPTEEALDDSQLNSATAAEKTSVKHKMARATFTQTQVYLKPLMRKLKKKNLPEDICDSLMEITKHLLERNYIM</sequence>
<dbReference type="GO" id="GO:0006298">
    <property type="term" value="P:mismatch repair"/>
    <property type="evidence" value="ECO:0007669"/>
    <property type="project" value="InterPro"/>
</dbReference>
<name>A0A0L7LQD4_OPEBR</name>